<protein>
    <submittedName>
        <fullName evidence="7">Beta-ketoacyl synthase N-terminal-like domain-containing protein</fullName>
    </submittedName>
</protein>
<keyword evidence="4" id="KW-0511">Multifunctional enzyme</keyword>
<dbReference type="CDD" id="cd00833">
    <property type="entry name" value="PKS"/>
    <property type="match status" value="1"/>
</dbReference>
<accession>A0ABV8LAQ3</accession>
<dbReference type="Gene3D" id="3.40.47.10">
    <property type="match status" value="1"/>
</dbReference>
<dbReference type="PANTHER" id="PTHR43775">
    <property type="entry name" value="FATTY ACID SYNTHASE"/>
    <property type="match status" value="1"/>
</dbReference>
<dbReference type="Gene3D" id="1.10.1200.10">
    <property type="entry name" value="ACP-like"/>
    <property type="match status" value="1"/>
</dbReference>
<keyword evidence="3" id="KW-0808">Transferase</keyword>
<dbReference type="SMART" id="SM00824">
    <property type="entry name" value="PKS_TE"/>
    <property type="match status" value="1"/>
</dbReference>
<organism evidence="7 8">
    <name type="scientific">Nocardia rhizosphaerae</name>
    <dbReference type="NCBI Taxonomy" id="1691571"/>
    <lineage>
        <taxon>Bacteria</taxon>
        <taxon>Bacillati</taxon>
        <taxon>Actinomycetota</taxon>
        <taxon>Actinomycetes</taxon>
        <taxon>Mycobacteriales</taxon>
        <taxon>Nocardiaceae</taxon>
        <taxon>Nocardia</taxon>
    </lineage>
</organism>
<dbReference type="Pfam" id="PF00975">
    <property type="entry name" value="Thioesterase"/>
    <property type="match status" value="1"/>
</dbReference>
<dbReference type="Pfam" id="PF00109">
    <property type="entry name" value="ketoacyl-synt"/>
    <property type="match status" value="1"/>
</dbReference>
<evidence type="ECO:0000256" key="2">
    <source>
        <dbReference type="ARBA" id="ARBA00022553"/>
    </source>
</evidence>
<evidence type="ECO:0000259" key="6">
    <source>
        <dbReference type="PROSITE" id="PS52004"/>
    </source>
</evidence>
<dbReference type="InterPro" id="IPR036736">
    <property type="entry name" value="ACP-like_sf"/>
</dbReference>
<dbReference type="Gene3D" id="3.40.50.1820">
    <property type="entry name" value="alpha/beta hydrolase"/>
    <property type="match status" value="1"/>
</dbReference>
<dbReference type="Proteomes" id="UP001595767">
    <property type="component" value="Unassembled WGS sequence"/>
</dbReference>
<keyword evidence="1" id="KW-0596">Phosphopantetheine</keyword>
<evidence type="ECO:0000256" key="3">
    <source>
        <dbReference type="ARBA" id="ARBA00022679"/>
    </source>
</evidence>
<dbReference type="SMART" id="SM00825">
    <property type="entry name" value="PKS_KS"/>
    <property type="match status" value="1"/>
</dbReference>
<evidence type="ECO:0000256" key="1">
    <source>
        <dbReference type="ARBA" id="ARBA00022450"/>
    </source>
</evidence>
<dbReference type="Gene3D" id="1.10.1240.100">
    <property type="match status" value="1"/>
</dbReference>
<evidence type="ECO:0000256" key="4">
    <source>
        <dbReference type="ARBA" id="ARBA00023268"/>
    </source>
</evidence>
<dbReference type="InterPro" id="IPR001031">
    <property type="entry name" value="Thioesterase"/>
</dbReference>
<dbReference type="PROSITE" id="PS00012">
    <property type="entry name" value="PHOSPHOPANTETHEINE"/>
    <property type="match status" value="1"/>
</dbReference>
<comment type="caution">
    <text evidence="7">The sequence shown here is derived from an EMBL/GenBank/DDBJ whole genome shotgun (WGS) entry which is preliminary data.</text>
</comment>
<dbReference type="InterPro" id="IPR006162">
    <property type="entry name" value="Ppantetheine_attach_site"/>
</dbReference>
<dbReference type="InterPro" id="IPR020841">
    <property type="entry name" value="PKS_Beta-ketoAc_synthase_dom"/>
</dbReference>
<reference evidence="8" key="1">
    <citation type="journal article" date="2019" name="Int. J. Syst. Evol. Microbiol.">
        <title>The Global Catalogue of Microorganisms (GCM) 10K type strain sequencing project: providing services to taxonomists for standard genome sequencing and annotation.</title>
        <authorList>
            <consortium name="The Broad Institute Genomics Platform"/>
            <consortium name="The Broad Institute Genome Sequencing Center for Infectious Disease"/>
            <person name="Wu L."/>
            <person name="Ma J."/>
        </authorList>
    </citation>
    <scope>NUCLEOTIDE SEQUENCE [LARGE SCALE GENOMIC DNA]</scope>
    <source>
        <strain evidence="8">CGMCC 4.7204</strain>
    </source>
</reference>
<keyword evidence="2" id="KW-0597">Phosphoprotein</keyword>
<dbReference type="SUPFAM" id="SSF53474">
    <property type="entry name" value="alpha/beta-Hydrolases"/>
    <property type="match status" value="1"/>
</dbReference>
<gene>
    <name evidence="7" type="ORF">ACFOW8_21195</name>
</gene>
<dbReference type="Pfam" id="PF16197">
    <property type="entry name" value="KAsynt_C_assoc"/>
    <property type="match status" value="1"/>
</dbReference>
<dbReference type="InterPro" id="IPR020802">
    <property type="entry name" value="TesA-like"/>
</dbReference>
<dbReference type="PROSITE" id="PS50075">
    <property type="entry name" value="CARRIER"/>
    <property type="match status" value="1"/>
</dbReference>
<dbReference type="InterPro" id="IPR029058">
    <property type="entry name" value="AB_hydrolase_fold"/>
</dbReference>
<dbReference type="SUPFAM" id="SSF47336">
    <property type="entry name" value="ACP-like"/>
    <property type="match status" value="1"/>
</dbReference>
<dbReference type="InterPro" id="IPR009081">
    <property type="entry name" value="PP-bd_ACP"/>
</dbReference>
<dbReference type="InterPro" id="IPR050091">
    <property type="entry name" value="PKS_NRPS_Biosynth_Enz"/>
</dbReference>
<evidence type="ECO:0000313" key="7">
    <source>
        <dbReference type="EMBL" id="MFC4127449.1"/>
    </source>
</evidence>
<dbReference type="Pfam" id="PF00550">
    <property type="entry name" value="PP-binding"/>
    <property type="match status" value="1"/>
</dbReference>
<dbReference type="RefSeq" id="WP_378552843.1">
    <property type="nucleotide sequence ID" value="NZ_JBHSBA010000014.1"/>
</dbReference>
<dbReference type="PROSITE" id="PS52004">
    <property type="entry name" value="KS3_2"/>
    <property type="match status" value="1"/>
</dbReference>
<dbReference type="InterPro" id="IPR014030">
    <property type="entry name" value="Ketoacyl_synth_N"/>
</dbReference>
<name>A0ABV8LAQ3_9NOCA</name>
<dbReference type="PANTHER" id="PTHR43775:SF37">
    <property type="entry name" value="SI:DKEY-61P9.11"/>
    <property type="match status" value="1"/>
</dbReference>
<dbReference type="SUPFAM" id="SSF53901">
    <property type="entry name" value="Thiolase-like"/>
    <property type="match status" value="1"/>
</dbReference>
<feature type="domain" description="Carrier" evidence="5">
    <location>
        <begin position="573"/>
        <end position="648"/>
    </location>
</feature>
<dbReference type="EMBL" id="JBHSBA010000014">
    <property type="protein sequence ID" value="MFC4127449.1"/>
    <property type="molecule type" value="Genomic_DNA"/>
</dbReference>
<evidence type="ECO:0000313" key="8">
    <source>
        <dbReference type="Proteomes" id="UP001595767"/>
    </source>
</evidence>
<dbReference type="InterPro" id="IPR016039">
    <property type="entry name" value="Thiolase-like"/>
</dbReference>
<keyword evidence="8" id="KW-1185">Reference proteome</keyword>
<dbReference type="Pfam" id="PF02801">
    <property type="entry name" value="Ketoacyl-synt_C"/>
    <property type="match status" value="1"/>
</dbReference>
<feature type="domain" description="Ketosynthase family 3 (KS3)" evidence="6">
    <location>
        <begin position="7"/>
        <end position="433"/>
    </location>
</feature>
<evidence type="ECO:0000259" key="5">
    <source>
        <dbReference type="PROSITE" id="PS50075"/>
    </source>
</evidence>
<proteinExistence type="predicted"/>
<sequence>MHENRAQEPIAIIGIGTRLPDVTHHTGLWRNLLDGVESVRRFDRAQLLAAGIPADLVDHPQYVPAGTVLDDADQFDAGFFGFTTYEAKITDPQHRILLQTAWEALEDAGVVATSTAGRIGVYASTTLSTYLLNNIQRNSRYRVEDLNYPVLIGNDKDFLATRVAFKLGLRGAAATVQSACSSSMVAIHQAATSLRTGDNDIALAGGVSIVNPQTSGYLYQEGGIGARYGHCRPFDRDASGTVSGNGCGVVVLKRLADAIADNDHVYAVLAGTAINNDGSNKVGFTAPSVTGQAAVIGQALSNAGVAAATVGYVETHGTGTALGDPIEFRALSRAHGDAEGGGPESCLLGSIKANVGHLDAAAGVVGLIKTALVLHHQVVPPQINFTEANPHVPLAESNYVINVKPHVPDSPIEAAGVSSFGLGGTNTHAVLVRHHRPASARPEPTRPHRITISARTTESLSRNAARLATALRTEAHRIDDVAWTLHAGRKKFPEALTFDAESAAQAATILEQFARTGSAPVSSVAPEPVAAHKVSLPTYAFDTESYWIEPQAPVGDAADSAVAQATAENSRAEDPTVIAEFVLDTVRDLLEDDAIELDSDFYDAGGESIAMVDLVTTARDHFDVQLDFDGFEGLRTVADIATHIADVIGGTARRATTVRIVAGEGAPLFLVPPAGGTNFCYSRLAGHLDNTGPITAFTAPAHGESASIRELARRNVAELVTIQPSGPYRLGGYSFGGNVALEMALQLQAVGETVTELYLFDSHAPLAYLGDELTEAEFLTALPQMISAAVPGLTLATDRTADTLAELPTLLASRPDWLNISDEDIVGFAQTWRQNHNALKGYYPDSRFHGRCVIFDAAEEHPENELASLRIRLVPKDAWLAHLDGEVDIISVPGNHYTMFTDADLVPALAAAFTAAVAAGAVGDTEVVA</sequence>
<dbReference type="InterPro" id="IPR014031">
    <property type="entry name" value="Ketoacyl_synth_C"/>
</dbReference>
<dbReference type="InterPro" id="IPR032821">
    <property type="entry name" value="PKS_assoc"/>
</dbReference>